<evidence type="ECO:0000256" key="5">
    <source>
        <dbReference type="ARBA" id="ARBA00022737"/>
    </source>
</evidence>
<dbReference type="GO" id="GO:0016020">
    <property type="term" value="C:membrane"/>
    <property type="evidence" value="ECO:0007669"/>
    <property type="project" value="UniProtKB-SubCell"/>
</dbReference>
<evidence type="ECO:0000259" key="9">
    <source>
        <dbReference type="Pfam" id="PF08263"/>
    </source>
</evidence>
<dbReference type="STRING" id="981085.W9S8X2"/>
<feature type="domain" description="Malectin-like" evidence="10">
    <location>
        <begin position="30"/>
        <end position="355"/>
    </location>
</feature>
<dbReference type="PANTHER" id="PTHR45631:SF45">
    <property type="entry name" value="LEUCINE-RICH REPEAT (LRR) FAMILY PROTEIN"/>
    <property type="match status" value="1"/>
</dbReference>
<evidence type="ECO:0000259" key="10">
    <source>
        <dbReference type="Pfam" id="PF12819"/>
    </source>
</evidence>
<evidence type="ECO:0000256" key="3">
    <source>
        <dbReference type="ARBA" id="ARBA00022692"/>
    </source>
</evidence>
<comment type="subcellular location">
    <subcellularLocation>
        <location evidence="1">Membrane</location>
        <topology evidence="1">Single-pass membrane protein</topology>
    </subcellularLocation>
</comment>
<keyword evidence="5" id="KW-0677">Repeat</keyword>
<dbReference type="FunFam" id="3.80.10.10:FF:000129">
    <property type="entry name" value="Leucine-rich repeat receptor-like kinase"/>
    <property type="match status" value="1"/>
</dbReference>
<dbReference type="Pfam" id="PF12819">
    <property type="entry name" value="Malectin_like"/>
    <property type="match status" value="1"/>
</dbReference>
<dbReference type="eggNOG" id="KOG0619">
    <property type="taxonomic scope" value="Eukaryota"/>
</dbReference>
<dbReference type="InterPro" id="IPR013210">
    <property type="entry name" value="LRR_N_plant-typ"/>
</dbReference>
<protein>
    <recommendedName>
        <fullName evidence="13">Malectin-like domain-containing protein</fullName>
    </recommendedName>
</protein>
<proteinExistence type="predicted"/>
<evidence type="ECO:0000256" key="7">
    <source>
        <dbReference type="ARBA" id="ARBA00023136"/>
    </source>
</evidence>
<dbReference type="AlphaFoldDB" id="W9S8X2"/>
<evidence type="ECO:0008006" key="13">
    <source>
        <dbReference type="Google" id="ProtNLM"/>
    </source>
</evidence>
<name>W9S8X2_9ROSA</name>
<feature type="domain" description="Leucine-rich repeat-containing N-terminal plant-type" evidence="9">
    <location>
        <begin position="366"/>
        <end position="403"/>
    </location>
</feature>
<keyword evidence="7" id="KW-0472">Membrane</keyword>
<keyword evidence="3" id="KW-0812">Transmembrane</keyword>
<sequence length="515" mass="56850">MSLSIFLLWLVSIPFLSHSQSDPTPTGYLLDCGAGESSPQIETTSGIDLKYVTDEGFISVGNITTLTNQDLVPILSTLRYFPDASARKYCYSVPAIRGGKYLIRTTYFYGGFDGGMEPPVFDQIVDGTKWGVVDTSQDYANGLSSYYEIVVVAAEKSLSVCLARNENTKSSPFISALEVEYLEYSLYNSTDFSKFALSTVARSTFGSDNEYIGFPDDKFNRIWQPYKDLNPIVTSHSDVNPSNFWNDPPAKAFNNGITTSRGKTLQIQWPLMSLPSADYYIALYFQDNRTPSPYSWRVFNVSVNGNNFYANLNVTTNGITVYSSLWPLFGQTEIALTPAEGMPVGPVINAGEVLQILPLGGRTLTRDAVAMMDLARNFNKPPSDWSGDPCLPEKNSWTGVTCSRGKFSRVVALNLTGKGLSGSLPSTISNLTALNHIWLGGNKLTGSIPEMWSLKELKTLYVYNEAWHLENNQLEGPIPKSLGQLPRLYEIFLQNNNLGGQIPATLQAQNGRSIQ</sequence>
<evidence type="ECO:0000256" key="2">
    <source>
        <dbReference type="ARBA" id="ARBA00022614"/>
    </source>
</evidence>
<keyword evidence="2" id="KW-0433">Leucine-rich repeat</keyword>
<reference evidence="12" key="1">
    <citation type="submission" date="2013-01" db="EMBL/GenBank/DDBJ databases">
        <title>Draft Genome Sequence of a Mulberry Tree, Morus notabilis C.K. Schneid.</title>
        <authorList>
            <person name="He N."/>
            <person name="Zhao S."/>
        </authorList>
    </citation>
    <scope>NUCLEOTIDE SEQUENCE</scope>
</reference>
<evidence type="ECO:0000256" key="1">
    <source>
        <dbReference type="ARBA" id="ARBA00004167"/>
    </source>
</evidence>
<dbReference type="Gene3D" id="3.80.10.10">
    <property type="entry name" value="Ribonuclease Inhibitor"/>
    <property type="match status" value="2"/>
</dbReference>
<keyword evidence="6" id="KW-1133">Transmembrane helix</keyword>
<gene>
    <name evidence="11" type="ORF">L484_027536</name>
</gene>
<evidence type="ECO:0000313" key="12">
    <source>
        <dbReference type="Proteomes" id="UP000030645"/>
    </source>
</evidence>
<organism evidence="11 12">
    <name type="scientific">Morus notabilis</name>
    <dbReference type="NCBI Taxonomy" id="981085"/>
    <lineage>
        <taxon>Eukaryota</taxon>
        <taxon>Viridiplantae</taxon>
        <taxon>Streptophyta</taxon>
        <taxon>Embryophyta</taxon>
        <taxon>Tracheophyta</taxon>
        <taxon>Spermatophyta</taxon>
        <taxon>Magnoliopsida</taxon>
        <taxon>eudicotyledons</taxon>
        <taxon>Gunneridae</taxon>
        <taxon>Pentapetalae</taxon>
        <taxon>rosids</taxon>
        <taxon>fabids</taxon>
        <taxon>Rosales</taxon>
        <taxon>Moraceae</taxon>
        <taxon>Moreae</taxon>
        <taxon>Morus</taxon>
    </lineage>
</organism>
<evidence type="ECO:0000313" key="11">
    <source>
        <dbReference type="EMBL" id="EXC17346.1"/>
    </source>
</evidence>
<dbReference type="SUPFAM" id="SSF52058">
    <property type="entry name" value="L domain-like"/>
    <property type="match status" value="1"/>
</dbReference>
<feature type="chain" id="PRO_5004928992" description="Malectin-like domain-containing protein" evidence="8">
    <location>
        <begin position="20"/>
        <end position="515"/>
    </location>
</feature>
<feature type="signal peptide" evidence="8">
    <location>
        <begin position="1"/>
        <end position="19"/>
    </location>
</feature>
<keyword evidence="12" id="KW-1185">Reference proteome</keyword>
<dbReference type="InterPro" id="IPR032675">
    <property type="entry name" value="LRR_dom_sf"/>
</dbReference>
<dbReference type="EMBL" id="KE345811">
    <property type="protein sequence ID" value="EXC17346.1"/>
    <property type="molecule type" value="Genomic_DNA"/>
</dbReference>
<keyword evidence="4 8" id="KW-0732">Signal</keyword>
<dbReference type="Pfam" id="PF08263">
    <property type="entry name" value="LRRNT_2"/>
    <property type="match status" value="1"/>
</dbReference>
<dbReference type="InterPro" id="IPR024788">
    <property type="entry name" value="Malectin-like_Carb-bd_dom"/>
</dbReference>
<evidence type="ECO:0000256" key="4">
    <source>
        <dbReference type="ARBA" id="ARBA00022729"/>
    </source>
</evidence>
<dbReference type="PANTHER" id="PTHR45631">
    <property type="entry name" value="OS07G0107800 PROTEIN-RELATED"/>
    <property type="match status" value="1"/>
</dbReference>
<dbReference type="Proteomes" id="UP000030645">
    <property type="component" value="Unassembled WGS sequence"/>
</dbReference>
<evidence type="ECO:0000256" key="6">
    <source>
        <dbReference type="ARBA" id="ARBA00022989"/>
    </source>
</evidence>
<evidence type="ECO:0000256" key="8">
    <source>
        <dbReference type="SAM" id="SignalP"/>
    </source>
</evidence>
<accession>W9S8X2</accession>